<evidence type="ECO:0000256" key="4">
    <source>
        <dbReference type="SAM" id="Phobius"/>
    </source>
</evidence>
<dbReference type="InterPro" id="IPR023298">
    <property type="entry name" value="ATPase_P-typ_TM_dom_sf"/>
</dbReference>
<dbReference type="InterPro" id="IPR050510">
    <property type="entry name" value="Cation_transp_ATPase_P-type"/>
</dbReference>
<dbReference type="InterPro" id="IPR059000">
    <property type="entry name" value="ATPase_P-type_domA"/>
</dbReference>
<name>A0A4P9W910_9FUNG</name>
<dbReference type="GO" id="GO:1902600">
    <property type="term" value="P:proton transmembrane transport"/>
    <property type="evidence" value="ECO:0007669"/>
    <property type="project" value="TreeGrafter"/>
</dbReference>
<dbReference type="AlphaFoldDB" id="A0A4P9W910"/>
<sequence>MILGQVAEQTIKRAIGDDALMLKIDTGREGGRDWEELGGTGREGGIKRKFWHLGFGRIGLSRAPRSSPTGARIFWSLALLNIPSGPAPSTPSLEPPCPDNARPPQPSPLCCSCPPRKPARPCCLHLTEMAEKPPAQLSSDGTLQPGILMPRSDTIRSVVAHAVGFADMPRTNTNHDNGIAIQFRELSLHVTQTKETKKAKDAAPIKEITVHLLRSEDVFTSTHPSLGLENAAVERKMKEGKNAISPPPKNYLRQIITYVFGGFNALLWLSCILSVISYEPLGAPDPQAFNIGVAGLLLIVILVSSGFYALVDFQASKIMSSIQGLVAQSATVTRNGVKQDVPAADIVVGDLVHLSLGQRVPADLRLVEVSSDLKFDRALLTGEADPISGAVNPTDKNALETRNLALSSTFVVQGTGVGVCFAIGDNTIMGRIVGLSGKQKFKQTTIQREISYFTNIITAAAITAFVATLIAWGAWLKHSYPNYANASQAIINSIGCLTAFVPQGRLADLRRAESEYHCQTHGQAQRSC</sequence>
<dbReference type="GO" id="GO:0030007">
    <property type="term" value="P:intracellular potassium ion homeostasis"/>
    <property type="evidence" value="ECO:0007669"/>
    <property type="project" value="TreeGrafter"/>
</dbReference>
<feature type="region of interest" description="Disordered" evidence="3">
    <location>
        <begin position="87"/>
        <end position="106"/>
    </location>
</feature>
<evidence type="ECO:0000256" key="1">
    <source>
        <dbReference type="ARBA" id="ARBA00004651"/>
    </source>
</evidence>
<dbReference type="GO" id="GO:0006883">
    <property type="term" value="P:intracellular sodium ion homeostasis"/>
    <property type="evidence" value="ECO:0007669"/>
    <property type="project" value="TreeGrafter"/>
</dbReference>
<proteinExistence type="predicted"/>
<dbReference type="Pfam" id="PF00122">
    <property type="entry name" value="E1-E2_ATPase"/>
    <property type="match status" value="1"/>
</dbReference>
<feature type="domain" description="Cation-transporting P-type ATPase N-terminal" evidence="5">
    <location>
        <begin position="209"/>
        <end position="279"/>
    </location>
</feature>
<dbReference type="InterPro" id="IPR008250">
    <property type="entry name" value="ATPase_P-typ_transduc_dom_A_sf"/>
</dbReference>
<dbReference type="InterPro" id="IPR004014">
    <property type="entry name" value="ATPase_P-typ_cation-transptr_N"/>
</dbReference>
<dbReference type="GO" id="GO:0036376">
    <property type="term" value="P:sodium ion export across plasma membrane"/>
    <property type="evidence" value="ECO:0007669"/>
    <property type="project" value="TreeGrafter"/>
</dbReference>
<evidence type="ECO:0000256" key="2">
    <source>
        <dbReference type="ARBA" id="ARBA00022475"/>
    </source>
</evidence>
<dbReference type="SUPFAM" id="SSF81665">
    <property type="entry name" value="Calcium ATPase, transmembrane domain M"/>
    <property type="match status" value="1"/>
</dbReference>
<dbReference type="PANTHER" id="PTHR43294">
    <property type="entry name" value="SODIUM/POTASSIUM-TRANSPORTING ATPASE SUBUNIT ALPHA"/>
    <property type="match status" value="1"/>
</dbReference>
<dbReference type="EMBL" id="KZ996333">
    <property type="protein sequence ID" value="RKO89029.1"/>
    <property type="molecule type" value="Genomic_DNA"/>
</dbReference>
<dbReference type="PANTHER" id="PTHR43294:SF21">
    <property type="entry name" value="CATION TRANSPORTING ATPASE"/>
    <property type="match status" value="1"/>
</dbReference>
<organism evidence="6 7">
    <name type="scientific">Blyttiomyces helicus</name>
    <dbReference type="NCBI Taxonomy" id="388810"/>
    <lineage>
        <taxon>Eukaryota</taxon>
        <taxon>Fungi</taxon>
        <taxon>Fungi incertae sedis</taxon>
        <taxon>Chytridiomycota</taxon>
        <taxon>Chytridiomycota incertae sedis</taxon>
        <taxon>Chytridiomycetes</taxon>
        <taxon>Chytridiomycetes incertae sedis</taxon>
        <taxon>Blyttiomyces</taxon>
    </lineage>
</organism>
<feature type="transmembrane region" description="Helical" evidence="4">
    <location>
        <begin position="255"/>
        <end position="276"/>
    </location>
</feature>
<keyword evidence="2" id="KW-1003">Cell membrane</keyword>
<evidence type="ECO:0000313" key="6">
    <source>
        <dbReference type="EMBL" id="RKO89029.1"/>
    </source>
</evidence>
<feature type="transmembrane region" description="Helical" evidence="4">
    <location>
        <begin position="452"/>
        <end position="476"/>
    </location>
</feature>
<feature type="transmembrane region" description="Helical" evidence="4">
    <location>
        <begin position="288"/>
        <end position="311"/>
    </location>
</feature>
<dbReference type="Gene3D" id="2.70.150.10">
    <property type="entry name" value="Calcium-transporting ATPase, cytoplasmic transduction domain A"/>
    <property type="match status" value="1"/>
</dbReference>
<evidence type="ECO:0000259" key="5">
    <source>
        <dbReference type="SMART" id="SM00831"/>
    </source>
</evidence>
<evidence type="ECO:0000256" key="3">
    <source>
        <dbReference type="SAM" id="MobiDB-lite"/>
    </source>
</evidence>
<dbReference type="Proteomes" id="UP000269721">
    <property type="component" value="Unassembled WGS sequence"/>
</dbReference>
<dbReference type="SMART" id="SM00831">
    <property type="entry name" value="Cation_ATPase_N"/>
    <property type="match status" value="1"/>
</dbReference>
<accession>A0A4P9W910</accession>
<dbReference type="Gene3D" id="1.20.1110.10">
    <property type="entry name" value="Calcium-transporting ATPase, transmembrane domain"/>
    <property type="match status" value="1"/>
</dbReference>
<keyword evidence="4" id="KW-1133">Transmembrane helix</keyword>
<keyword evidence="7" id="KW-1185">Reference proteome</keyword>
<dbReference type="OrthoDB" id="158672at2759"/>
<reference evidence="7" key="1">
    <citation type="journal article" date="2018" name="Nat. Microbiol.">
        <title>Leveraging single-cell genomics to expand the fungal tree of life.</title>
        <authorList>
            <person name="Ahrendt S.R."/>
            <person name="Quandt C.A."/>
            <person name="Ciobanu D."/>
            <person name="Clum A."/>
            <person name="Salamov A."/>
            <person name="Andreopoulos B."/>
            <person name="Cheng J.F."/>
            <person name="Woyke T."/>
            <person name="Pelin A."/>
            <person name="Henrissat B."/>
            <person name="Reynolds N.K."/>
            <person name="Benny G.L."/>
            <person name="Smith M.E."/>
            <person name="James T.Y."/>
            <person name="Grigoriev I.V."/>
        </authorList>
    </citation>
    <scope>NUCLEOTIDE SEQUENCE [LARGE SCALE GENOMIC DNA]</scope>
</reference>
<protein>
    <submittedName>
        <fullName evidence="6">E1-E2 ATPase-domain-containing protein</fullName>
    </submittedName>
</protein>
<dbReference type="GO" id="GO:0005391">
    <property type="term" value="F:P-type sodium:potassium-exchanging transporter activity"/>
    <property type="evidence" value="ECO:0007669"/>
    <property type="project" value="TreeGrafter"/>
</dbReference>
<evidence type="ECO:0000313" key="7">
    <source>
        <dbReference type="Proteomes" id="UP000269721"/>
    </source>
</evidence>
<comment type="subcellular location">
    <subcellularLocation>
        <location evidence="1">Cell membrane</location>
        <topology evidence="1">Multi-pass membrane protein</topology>
    </subcellularLocation>
</comment>
<keyword evidence="4" id="KW-0472">Membrane</keyword>
<keyword evidence="4" id="KW-0812">Transmembrane</keyword>
<dbReference type="GO" id="GO:0005886">
    <property type="term" value="C:plasma membrane"/>
    <property type="evidence" value="ECO:0007669"/>
    <property type="project" value="UniProtKB-SubCell"/>
</dbReference>
<gene>
    <name evidence="6" type="ORF">BDK51DRAFT_39861</name>
</gene>
<dbReference type="GO" id="GO:1990573">
    <property type="term" value="P:potassium ion import across plasma membrane"/>
    <property type="evidence" value="ECO:0007669"/>
    <property type="project" value="TreeGrafter"/>
</dbReference>
<dbReference type="SUPFAM" id="SSF81653">
    <property type="entry name" value="Calcium ATPase, transduction domain A"/>
    <property type="match status" value="1"/>
</dbReference>